<reference evidence="3" key="1">
    <citation type="journal article" date="2013" name="Science">
        <title>The Amborella genome and the evolution of flowering plants.</title>
        <authorList>
            <consortium name="Amborella Genome Project"/>
        </authorList>
    </citation>
    <scope>NUCLEOTIDE SEQUENCE [LARGE SCALE GENOMIC DNA]</scope>
</reference>
<dbReference type="Gramene" id="ERN20292">
    <property type="protein sequence ID" value="ERN20292"/>
    <property type="gene ID" value="AMTR_s00066p00176240"/>
</dbReference>
<evidence type="ECO:0000313" key="3">
    <source>
        <dbReference type="Proteomes" id="UP000017836"/>
    </source>
</evidence>
<dbReference type="HOGENOM" id="CLU_174278_0_0_1"/>
<protein>
    <submittedName>
        <fullName evidence="2">Uncharacterized protein</fullName>
    </submittedName>
</protein>
<name>U5DFP9_AMBTC</name>
<dbReference type="EMBL" id="KI392060">
    <property type="protein sequence ID" value="ERN20292.1"/>
    <property type="molecule type" value="Genomic_DNA"/>
</dbReference>
<keyword evidence="3" id="KW-1185">Reference proteome</keyword>
<dbReference type="AlphaFoldDB" id="U5DFP9"/>
<feature type="compositionally biased region" description="Basic and acidic residues" evidence="1">
    <location>
        <begin position="49"/>
        <end position="76"/>
    </location>
</feature>
<evidence type="ECO:0000256" key="1">
    <source>
        <dbReference type="SAM" id="MobiDB-lite"/>
    </source>
</evidence>
<dbReference type="Proteomes" id="UP000017836">
    <property type="component" value="Unassembled WGS sequence"/>
</dbReference>
<proteinExistence type="predicted"/>
<feature type="region of interest" description="Disordered" evidence="1">
    <location>
        <begin position="49"/>
        <end position="84"/>
    </location>
</feature>
<sequence length="84" mass="9721">MGQQRETLVVASWQRWSKDGGREIREMRSRRMDSAGGGWKRMAEAEVAAKEKNEKLEKERSRVDGNRIDFRERGSSKLEPAGNR</sequence>
<accession>U5DFP9</accession>
<gene>
    <name evidence="2" type="ORF">AMTR_s00066p00176240</name>
</gene>
<evidence type="ECO:0000313" key="2">
    <source>
        <dbReference type="EMBL" id="ERN20292.1"/>
    </source>
</evidence>
<organism evidence="2 3">
    <name type="scientific">Amborella trichopoda</name>
    <dbReference type="NCBI Taxonomy" id="13333"/>
    <lineage>
        <taxon>Eukaryota</taxon>
        <taxon>Viridiplantae</taxon>
        <taxon>Streptophyta</taxon>
        <taxon>Embryophyta</taxon>
        <taxon>Tracheophyta</taxon>
        <taxon>Spermatophyta</taxon>
        <taxon>Magnoliopsida</taxon>
        <taxon>Amborellales</taxon>
        <taxon>Amborellaceae</taxon>
        <taxon>Amborella</taxon>
    </lineage>
</organism>